<dbReference type="InterPro" id="IPR033469">
    <property type="entry name" value="CYTH-like_dom_sf"/>
</dbReference>
<protein>
    <submittedName>
        <fullName evidence="2">VTC domain-containing protein</fullName>
    </submittedName>
</protein>
<dbReference type="Proteomes" id="UP000284841">
    <property type="component" value="Unassembled WGS sequence"/>
</dbReference>
<dbReference type="GO" id="GO:0006799">
    <property type="term" value="P:polyphosphate biosynthetic process"/>
    <property type="evidence" value="ECO:0007669"/>
    <property type="project" value="UniProtKB-ARBA"/>
</dbReference>
<dbReference type="OrthoDB" id="185578at2"/>
<name>A0A415E3G8_9FIRM</name>
<dbReference type="InterPro" id="IPR018966">
    <property type="entry name" value="VTC_domain"/>
</dbReference>
<dbReference type="SUPFAM" id="SSF55154">
    <property type="entry name" value="CYTH-like phosphatases"/>
    <property type="match status" value="1"/>
</dbReference>
<dbReference type="AlphaFoldDB" id="A0A415E3G8"/>
<organism evidence="2 3">
    <name type="scientific">Emergencia timonensis</name>
    <dbReference type="NCBI Taxonomy" id="1776384"/>
    <lineage>
        <taxon>Bacteria</taxon>
        <taxon>Bacillati</taxon>
        <taxon>Bacillota</taxon>
        <taxon>Clostridia</taxon>
        <taxon>Peptostreptococcales</taxon>
        <taxon>Anaerovoracaceae</taxon>
        <taxon>Emergencia</taxon>
    </lineage>
</organism>
<dbReference type="CDD" id="cd07750">
    <property type="entry name" value="PolyPPase_VTC_like"/>
    <property type="match status" value="1"/>
</dbReference>
<reference evidence="2 3" key="1">
    <citation type="submission" date="2018-08" db="EMBL/GenBank/DDBJ databases">
        <title>A genome reference for cultivated species of the human gut microbiota.</title>
        <authorList>
            <person name="Zou Y."/>
            <person name="Xue W."/>
            <person name="Luo G."/>
        </authorList>
    </citation>
    <scope>NUCLEOTIDE SEQUENCE [LARGE SCALE GENOMIC DNA]</scope>
    <source>
        <strain evidence="2 3">AM07-24</strain>
    </source>
</reference>
<keyword evidence="3" id="KW-1185">Reference proteome</keyword>
<accession>A0A415E3G8</accession>
<dbReference type="RefSeq" id="WP_118334754.1">
    <property type="nucleotide sequence ID" value="NZ_AP025567.1"/>
</dbReference>
<dbReference type="Gene3D" id="3.20.100.30">
    <property type="entry name" value="VTC, catalytic tunnel domain"/>
    <property type="match status" value="1"/>
</dbReference>
<evidence type="ECO:0000313" key="3">
    <source>
        <dbReference type="Proteomes" id="UP000284841"/>
    </source>
</evidence>
<evidence type="ECO:0000259" key="1">
    <source>
        <dbReference type="Pfam" id="PF09359"/>
    </source>
</evidence>
<comment type="caution">
    <text evidence="2">The sequence shown here is derived from an EMBL/GenBank/DDBJ whole genome shotgun (WGS) entry which is preliminary data.</text>
</comment>
<dbReference type="InterPro" id="IPR042267">
    <property type="entry name" value="VTC_sf"/>
</dbReference>
<proteinExistence type="predicted"/>
<evidence type="ECO:0000313" key="2">
    <source>
        <dbReference type="EMBL" id="RHJ88168.1"/>
    </source>
</evidence>
<dbReference type="EMBL" id="QRMS01000002">
    <property type="protein sequence ID" value="RHJ88168.1"/>
    <property type="molecule type" value="Genomic_DNA"/>
</dbReference>
<sequence>MTYQNNFKRYEKKYLIDEKQYRDLIALIYCKLEYDRYKKYKICNIYFDTPQFDLIRESIEKPLYKEKLRLRSYGTPDSEDFVFLEIKKKFDGIVYKRRISLPYRQAVDYCINGNLPETHNQITNEIDWLMSKYQLYPMLYLSYDRLAMRGIEDPELRITFDSNIIWRVNQLDMTKGDFGNVKMPSGQYIMEIKTNGAMPLWLSGALNELAIYPKSFSKYGTIYKEELFQNMLLEEGGFCCVE</sequence>
<feature type="domain" description="VTC" evidence="1">
    <location>
        <begin position="8"/>
        <end position="222"/>
    </location>
</feature>
<dbReference type="Pfam" id="PF09359">
    <property type="entry name" value="VTC"/>
    <property type="match status" value="1"/>
</dbReference>
<gene>
    <name evidence="2" type="ORF">DW099_07050</name>
</gene>
<dbReference type="STRING" id="1776384.GCA_900086585_03750"/>